<dbReference type="AlphaFoldDB" id="A0A370GGS3"/>
<dbReference type="GO" id="GO:0050566">
    <property type="term" value="F:asparaginyl-tRNA synthase (glutamine-hydrolyzing) activity"/>
    <property type="evidence" value="ECO:0007669"/>
    <property type="project" value="RHEA"/>
</dbReference>
<dbReference type="InterPro" id="IPR003837">
    <property type="entry name" value="GatC"/>
</dbReference>
<evidence type="ECO:0000313" key="3">
    <source>
        <dbReference type="Proteomes" id="UP000254720"/>
    </source>
</evidence>
<gene>
    <name evidence="1" type="primary">gatC</name>
    <name evidence="2" type="ORF">C8D86_11259</name>
</gene>
<accession>A0A370GGS3</accession>
<comment type="subunit">
    <text evidence="1">Heterotrimer of A, B and C subunits.</text>
</comment>
<dbReference type="GO" id="GO:0050567">
    <property type="term" value="F:glutaminyl-tRNA synthase (glutamine-hydrolyzing) activity"/>
    <property type="evidence" value="ECO:0007669"/>
    <property type="project" value="UniProtKB-UniRule"/>
</dbReference>
<protein>
    <recommendedName>
        <fullName evidence="1">Aspartyl/glutamyl-tRNA(Asn/Gln) amidotransferase subunit C</fullName>
        <shortName evidence="1">Asp/Glu-ADT subunit C</shortName>
        <ecNumber evidence="1">6.3.5.-</ecNumber>
    </recommendedName>
</protein>
<keyword evidence="1" id="KW-0067">ATP-binding</keyword>
<dbReference type="SUPFAM" id="SSF141000">
    <property type="entry name" value="Glu-tRNAGln amidotransferase C subunit"/>
    <property type="match status" value="1"/>
</dbReference>
<dbReference type="HAMAP" id="MF_00122">
    <property type="entry name" value="GatC"/>
    <property type="match status" value="1"/>
</dbReference>
<name>A0A370GGS3_9COXI</name>
<comment type="catalytic activity">
    <reaction evidence="1">
        <text>L-aspartyl-tRNA(Asn) + L-glutamine + ATP + H2O = L-asparaginyl-tRNA(Asn) + L-glutamate + ADP + phosphate + 2 H(+)</text>
        <dbReference type="Rhea" id="RHEA:14513"/>
        <dbReference type="Rhea" id="RHEA-COMP:9674"/>
        <dbReference type="Rhea" id="RHEA-COMP:9677"/>
        <dbReference type="ChEBI" id="CHEBI:15377"/>
        <dbReference type="ChEBI" id="CHEBI:15378"/>
        <dbReference type="ChEBI" id="CHEBI:29985"/>
        <dbReference type="ChEBI" id="CHEBI:30616"/>
        <dbReference type="ChEBI" id="CHEBI:43474"/>
        <dbReference type="ChEBI" id="CHEBI:58359"/>
        <dbReference type="ChEBI" id="CHEBI:78515"/>
        <dbReference type="ChEBI" id="CHEBI:78516"/>
        <dbReference type="ChEBI" id="CHEBI:456216"/>
    </reaction>
</comment>
<comment type="similarity">
    <text evidence="1">Belongs to the GatC family.</text>
</comment>
<dbReference type="OrthoDB" id="9794326at2"/>
<comment type="function">
    <text evidence="1">Allows the formation of correctly charged Asn-tRNA(Asn) or Gln-tRNA(Gln) through the transamidation of misacylated Asp-tRNA(Asn) or Glu-tRNA(Gln) in organisms which lack either or both of asparaginyl-tRNA or glutaminyl-tRNA synthetases. The reaction takes place in the presence of glutamine and ATP through an activated phospho-Asp-tRNA(Asn) or phospho-Glu-tRNA(Gln).</text>
</comment>
<comment type="caution">
    <text evidence="2">The sequence shown here is derived from an EMBL/GenBank/DDBJ whole genome shotgun (WGS) entry which is preliminary data.</text>
</comment>
<dbReference type="GO" id="GO:0006450">
    <property type="term" value="P:regulation of translational fidelity"/>
    <property type="evidence" value="ECO:0007669"/>
    <property type="project" value="InterPro"/>
</dbReference>
<dbReference type="EMBL" id="QQAX01000012">
    <property type="protein sequence ID" value="RDI42861.1"/>
    <property type="molecule type" value="Genomic_DNA"/>
</dbReference>
<organism evidence="2 3">
    <name type="scientific">Aquicella lusitana</name>
    <dbReference type="NCBI Taxonomy" id="254246"/>
    <lineage>
        <taxon>Bacteria</taxon>
        <taxon>Pseudomonadati</taxon>
        <taxon>Pseudomonadota</taxon>
        <taxon>Gammaproteobacteria</taxon>
        <taxon>Legionellales</taxon>
        <taxon>Coxiellaceae</taxon>
        <taxon>Aquicella</taxon>
    </lineage>
</organism>
<dbReference type="GO" id="GO:0070681">
    <property type="term" value="P:glutaminyl-tRNAGln biosynthesis via transamidation"/>
    <property type="evidence" value="ECO:0007669"/>
    <property type="project" value="TreeGrafter"/>
</dbReference>
<dbReference type="RefSeq" id="WP_114834521.1">
    <property type="nucleotide sequence ID" value="NZ_LR699114.1"/>
</dbReference>
<comment type="catalytic activity">
    <reaction evidence="1">
        <text>L-glutamyl-tRNA(Gln) + L-glutamine + ATP + H2O = L-glutaminyl-tRNA(Gln) + L-glutamate + ADP + phosphate + H(+)</text>
        <dbReference type="Rhea" id="RHEA:17521"/>
        <dbReference type="Rhea" id="RHEA-COMP:9681"/>
        <dbReference type="Rhea" id="RHEA-COMP:9684"/>
        <dbReference type="ChEBI" id="CHEBI:15377"/>
        <dbReference type="ChEBI" id="CHEBI:15378"/>
        <dbReference type="ChEBI" id="CHEBI:29985"/>
        <dbReference type="ChEBI" id="CHEBI:30616"/>
        <dbReference type="ChEBI" id="CHEBI:43474"/>
        <dbReference type="ChEBI" id="CHEBI:58359"/>
        <dbReference type="ChEBI" id="CHEBI:78520"/>
        <dbReference type="ChEBI" id="CHEBI:78521"/>
        <dbReference type="ChEBI" id="CHEBI:456216"/>
    </reaction>
</comment>
<reference evidence="2 3" key="1">
    <citation type="submission" date="2018-07" db="EMBL/GenBank/DDBJ databases">
        <title>Genomic Encyclopedia of Type Strains, Phase IV (KMG-IV): sequencing the most valuable type-strain genomes for metagenomic binning, comparative biology and taxonomic classification.</title>
        <authorList>
            <person name="Goeker M."/>
        </authorList>
    </citation>
    <scope>NUCLEOTIDE SEQUENCE [LARGE SCALE GENOMIC DNA]</scope>
    <source>
        <strain evidence="2 3">DSM 16500</strain>
    </source>
</reference>
<keyword evidence="2" id="KW-0808">Transferase</keyword>
<dbReference type="GO" id="GO:0016740">
    <property type="term" value="F:transferase activity"/>
    <property type="evidence" value="ECO:0007669"/>
    <property type="project" value="UniProtKB-KW"/>
</dbReference>
<dbReference type="GO" id="GO:0005524">
    <property type="term" value="F:ATP binding"/>
    <property type="evidence" value="ECO:0007669"/>
    <property type="project" value="UniProtKB-KW"/>
</dbReference>
<sequence>MSLTPEEIKKIAHLARLNLSEQDIALYTPQLSNILDFIEQLNKTDTTHVEPLAHPLDVSQRLRTDEINEPNLRDKYQRIAPLVEAGLYLVPKVIEEA</sequence>
<evidence type="ECO:0000256" key="1">
    <source>
        <dbReference type="HAMAP-Rule" id="MF_00122"/>
    </source>
</evidence>
<keyword evidence="1" id="KW-0648">Protein biosynthesis</keyword>
<keyword evidence="1" id="KW-0547">Nucleotide-binding</keyword>
<dbReference type="PANTHER" id="PTHR15004:SF0">
    <property type="entry name" value="GLUTAMYL-TRNA(GLN) AMIDOTRANSFERASE SUBUNIT C, MITOCHONDRIAL"/>
    <property type="match status" value="1"/>
</dbReference>
<dbReference type="PANTHER" id="PTHR15004">
    <property type="entry name" value="GLUTAMYL-TRNA(GLN) AMIDOTRANSFERASE SUBUNIT C, MITOCHONDRIAL"/>
    <property type="match status" value="1"/>
</dbReference>
<dbReference type="NCBIfam" id="TIGR00135">
    <property type="entry name" value="gatC"/>
    <property type="match status" value="1"/>
</dbReference>
<dbReference type="EC" id="6.3.5.-" evidence="1"/>
<keyword evidence="3" id="KW-1185">Reference proteome</keyword>
<dbReference type="GO" id="GO:0006412">
    <property type="term" value="P:translation"/>
    <property type="evidence" value="ECO:0007669"/>
    <property type="project" value="UniProtKB-UniRule"/>
</dbReference>
<dbReference type="Pfam" id="PF02686">
    <property type="entry name" value="GatC"/>
    <property type="match status" value="1"/>
</dbReference>
<dbReference type="InterPro" id="IPR036113">
    <property type="entry name" value="Asp/Glu-ADT_sf_sub_c"/>
</dbReference>
<proteinExistence type="inferred from homology"/>
<dbReference type="Proteomes" id="UP000254720">
    <property type="component" value="Unassembled WGS sequence"/>
</dbReference>
<keyword evidence="1" id="KW-0436">Ligase</keyword>
<evidence type="ECO:0000313" key="2">
    <source>
        <dbReference type="EMBL" id="RDI42861.1"/>
    </source>
</evidence>
<dbReference type="Gene3D" id="1.10.20.60">
    <property type="entry name" value="Glu-tRNAGln amidotransferase C subunit, N-terminal domain"/>
    <property type="match status" value="1"/>
</dbReference>